<evidence type="ECO:0000313" key="3">
    <source>
        <dbReference type="EMBL" id="QCL09798.1"/>
    </source>
</evidence>
<feature type="region of interest" description="Disordered" evidence="1">
    <location>
        <begin position="1"/>
        <end position="48"/>
    </location>
</feature>
<dbReference type="RefSeq" id="WP_200985096.1">
    <property type="nucleotide sequence ID" value="NZ_MK318968.1"/>
</dbReference>
<proteinExistence type="predicted"/>
<gene>
    <name evidence="2" type="ORF">pC5.7b_295</name>
    <name evidence="3" type="ORF">pC5.8b_308</name>
</gene>
<reference evidence="2" key="1">
    <citation type="submission" date="2018-12" db="EMBL/GenBank/DDBJ databases">
        <title>Three Rhizobium rhizogenes strains isolated from the same crown gall tumor carry diverse plasmids.</title>
        <authorList>
            <person name="Pulawska J."/>
            <person name="Kuzmanovic N."/>
        </authorList>
    </citation>
    <scope>NUCLEOTIDE SEQUENCE</scope>
    <source>
        <strain evidence="2">C5.7</strain>
        <strain evidence="3">Colt5.8</strain>
        <plasmid evidence="2">pC5.7b</plasmid>
        <plasmid evidence="3">pColt5.8b</plasmid>
    </source>
</reference>
<evidence type="ECO:0008006" key="4">
    <source>
        <dbReference type="Google" id="ProtNLM"/>
    </source>
</evidence>
<evidence type="ECO:0000313" key="2">
    <source>
        <dbReference type="EMBL" id="QCL09162.1"/>
    </source>
</evidence>
<dbReference type="EMBL" id="MK318968">
    <property type="protein sequence ID" value="QCL09162.1"/>
    <property type="molecule type" value="Genomic_DNA"/>
</dbReference>
<sequence length="180" mass="19954">MSADNQLRPPAPQPTNNPFASGAKKEVQVQQKTVKTRTTPRELMDPNAGEVGAGVIHVIEGVDEEHFVEALTDGVRAAFDLGGDGYEVYKLVLVEYQQAKISSRYCDSLTLFYSDDQLNGKKTEMSETQFQRGLKELLSKGVLSQKAADQYWLNPALFFNGSGVILIKEYRLLPANLQDV</sequence>
<keyword evidence="2" id="KW-0614">Plasmid</keyword>
<accession>A0A7S4ZRD6</accession>
<evidence type="ECO:0000256" key="1">
    <source>
        <dbReference type="SAM" id="MobiDB-lite"/>
    </source>
</evidence>
<geneLocation type="plasmid" evidence="2">
    <name>pC5.7b</name>
</geneLocation>
<dbReference type="EMBL" id="MK318972">
    <property type="protein sequence ID" value="QCL09798.1"/>
    <property type="molecule type" value="Genomic_DNA"/>
</dbReference>
<protein>
    <recommendedName>
        <fullName evidence="4">Plasmid replication protein RepL domain-containing protein</fullName>
    </recommendedName>
</protein>
<dbReference type="AlphaFoldDB" id="A0A7S4ZRD6"/>
<feature type="compositionally biased region" description="Low complexity" evidence="1">
    <location>
        <begin position="28"/>
        <end position="37"/>
    </location>
</feature>
<organism evidence="2">
    <name type="scientific">Rhizobium rhizogenes</name>
    <name type="common">Agrobacterium rhizogenes</name>
    <dbReference type="NCBI Taxonomy" id="359"/>
    <lineage>
        <taxon>Bacteria</taxon>
        <taxon>Pseudomonadati</taxon>
        <taxon>Pseudomonadota</taxon>
        <taxon>Alphaproteobacteria</taxon>
        <taxon>Hyphomicrobiales</taxon>
        <taxon>Rhizobiaceae</taxon>
        <taxon>Rhizobium/Agrobacterium group</taxon>
        <taxon>Rhizobium</taxon>
    </lineage>
</organism>
<name>A0A7S4ZRD6_RHIRH</name>
<geneLocation type="plasmid" evidence="3">
    <name>pColt5.8b</name>
</geneLocation>